<feature type="region of interest" description="Disordered" evidence="1">
    <location>
        <begin position="414"/>
        <end position="438"/>
    </location>
</feature>
<protein>
    <recommendedName>
        <fullName evidence="2">DUF1618 domain-containing protein</fullName>
    </recommendedName>
</protein>
<dbReference type="InterPro" id="IPR011676">
    <property type="entry name" value="DUF1618"/>
</dbReference>
<feature type="region of interest" description="Disordered" evidence="1">
    <location>
        <begin position="1"/>
        <end position="23"/>
    </location>
</feature>
<dbReference type="PANTHER" id="PTHR33086:SF58">
    <property type="entry name" value="DUF1618 DOMAIN-CONTAINING PROTEIN"/>
    <property type="match status" value="1"/>
</dbReference>
<dbReference type="EMBL" id="JAAALK010000290">
    <property type="protein sequence ID" value="KAG8045520.1"/>
    <property type="molecule type" value="Genomic_DNA"/>
</dbReference>
<dbReference type="PANTHER" id="PTHR33086">
    <property type="entry name" value="OS05G0468200 PROTEIN-RELATED"/>
    <property type="match status" value="1"/>
</dbReference>
<comment type="caution">
    <text evidence="3">The sequence shown here is derived from an EMBL/GenBank/DDBJ whole genome shotgun (WGS) entry which is preliminary data.</text>
</comment>
<sequence>MDEAGFSRVPVKEGDDPSRSPDAPLAQRRRWVILPAIPRVEYNERKFLAPGTDLSLEFAKPPRTSILTVPRRIHVGDPDPYHFHRFPYVIDVHSSGRFLLYTVHGRGLYDSDYYLCDAHTRVATLLPPCIEYPIFPRRSIGLIEDPRHPGHFMVAQLHPTPTIQHKILVSYSTLSNAWVSKNLSSCPEHQLWGSHGGVIAHDGKLWWVDLPYGLLTCDPFAEELQLRYVALPEGCVMVDSDTNSPTSRDNIDKHRCVKVSEGKLRFVEIHYDMGHAVSMWTLADLEGPVWDLEYEVRLDEIWGDDSYRAAGLLPEKVPAIALIDPNNHGVLYFFQNALLFAVDMRASANRILGCNKYLTGNEYEVLQEFHSARFIHAWEMAPTTHPRSVPSSDPTKMSDDLSSMRSLAGVLSGVNLSDEGSESSRQPSVDASDQNDEQ</sequence>
<dbReference type="Pfam" id="PF07762">
    <property type="entry name" value="DUF1618"/>
    <property type="match status" value="1"/>
</dbReference>
<evidence type="ECO:0000313" key="4">
    <source>
        <dbReference type="Proteomes" id="UP000729402"/>
    </source>
</evidence>
<reference evidence="3" key="2">
    <citation type="submission" date="2021-02" db="EMBL/GenBank/DDBJ databases">
        <authorList>
            <person name="Kimball J.A."/>
            <person name="Haas M.W."/>
            <person name="Macchietto M."/>
            <person name="Kono T."/>
            <person name="Duquette J."/>
            <person name="Shao M."/>
        </authorList>
    </citation>
    <scope>NUCLEOTIDE SEQUENCE</scope>
    <source>
        <tissue evidence="3">Fresh leaf tissue</tissue>
    </source>
</reference>
<name>A0A8J5RID5_ZIZPA</name>
<feature type="domain" description="DUF1618" evidence="2">
    <location>
        <begin position="207"/>
        <end position="332"/>
    </location>
</feature>
<proteinExistence type="predicted"/>
<dbReference type="OrthoDB" id="667586at2759"/>
<keyword evidence="4" id="KW-1185">Reference proteome</keyword>
<dbReference type="AlphaFoldDB" id="A0A8J5RID5"/>
<dbReference type="Proteomes" id="UP000729402">
    <property type="component" value="Unassembled WGS sequence"/>
</dbReference>
<feature type="compositionally biased region" description="Basic and acidic residues" evidence="1">
    <location>
        <begin position="10"/>
        <end position="19"/>
    </location>
</feature>
<organism evidence="3 4">
    <name type="scientific">Zizania palustris</name>
    <name type="common">Northern wild rice</name>
    <dbReference type="NCBI Taxonomy" id="103762"/>
    <lineage>
        <taxon>Eukaryota</taxon>
        <taxon>Viridiplantae</taxon>
        <taxon>Streptophyta</taxon>
        <taxon>Embryophyta</taxon>
        <taxon>Tracheophyta</taxon>
        <taxon>Spermatophyta</taxon>
        <taxon>Magnoliopsida</taxon>
        <taxon>Liliopsida</taxon>
        <taxon>Poales</taxon>
        <taxon>Poaceae</taxon>
        <taxon>BOP clade</taxon>
        <taxon>Oryzoideae</taxon>
        <taxon>Oryzeae</taxon>
        <taxon>Zizaniinae</taxon>
        <taxon>Zizania</taxon>
    </lineage>
</organism>
<feature type="compositionally biased region" description="Polar residues" evidence="1">
    <location>
        <begin position="423"/>
        <end position="432"/>
    </location>
</feature>
<evidence type="ECO:0000256" key="1">
    <source>
        <dbReference type="SAM" id="MobiDB-lite"/>
    </source>
</evidence>
<accession>A0A8J5RID5</accession>
<gene>
    <name evidence="3" type="ORF">GUJ93_ZPchr0008g11725</name>
</gene>
<reference evidence="3" key="1">
    <citation type="journal article" date="2021" name="bioRxiv">
        <title>Whole Genome Assembly and Annotation of Northern Wild Rice, Zizania palustris L., Supports a Whole Genome Duplication in the Zizania Genus.</title>
        <authorList>
            <person name="Haas M."/>
            <person name="Kono T."/>
            <person name="Macchietto M."/>
            <person name="Millas R."/>
            <person name="McGilp L."/>
            <person name="Shao M."/>
            <person name="Duquette J."/>
            <person name="Hirsch C.N."/>
            <person name="Kimball J."/>
        </authorList>
    </citation>
    <scope>NUCLEOTIDE SEQUENCE</scope>
    <source>
        <tissue evidence="3">Fresh leaf tissue</tissue>
    </source>
</reference>
<evidence type="ECO:0000313" key="3">
    <source>
        <dbReference type="EMBL" id="KAG8045520.1"/>
    </source>
</evidence>
<evidence type="ECO:0000259" key="2">
    <source>
        <dbReference type="Pfam" id="PF07762"/>
    </source>
</evidence>